<evidence type="ECO:0000256" key="14">
    <source>
        <dbReference type="ARBA" id="ARBA00023284"/>
    </source>
</evidence>
<evidence type="ECO:0000256" key="4">
    <source>
        <dbReference type="ARBA" id="ARBA00012622"/>
    </source>
</evidence>
<feature type="binding site" evidence="17">
    <location>
        <position position="37"/>
    </location>
    <ligand>
        <name>[4Fe-4S] cluster</name>
        <dbReference type="ChEBI" id="CHEBI:49883"/>
    </ligand>
</feature>
<protein>
    <recommendedName>
        <fullName evidence="5 17">Epoxyqueuosine reductase QueH</fullName>
        <ecNumber evidence="4 17">1.17.99.6</ecNumber>
    </recommendedName>
    <alternativeName>
        <fullName evidence="15 17">Queuosine biosynthesis protein QueH</fullName>
    </alternativeName>
</protein>
<dbReference type="AlphaFoldDB" id="A0A6L5YES2"/>
<dbReference type="EC" id="1.17.99.6" evidence="4 17"/>
<evidence type="ECO:0000256" key="9">
    <source>
        <dbReference type="ARBA" id="ARBA00022785"/>
    </source>
</evidence>
<comment type="catalytic activity">
    <reaction evidence="16 17">
        <text>epoxyqueuosine(34) in tRNA + AH2 = queuosine(34) in tRNA + A + H2O</text>
        <dbReference type="Rhea" id="RHEA:32159"/>
        <dbReference type="Rhea" id="RHEA-COMP:18571"/>
        <dbReference type="Rhea" id="RHEA-COMP:18582"/>
        <dbReference type="ChEBI" id="CHEBI:13193"/>
        <dbReference type="ChEBI" id="CHEBI:15377"/>
        <dbReference type="ChEBI" id="CHEBI:17499"/>
        <dbReference type="ChEBI" id="CHEBI:194431"/>
        <dbReference type="ChEBI" id="CHEBI:194443"/>
        <dbReference type="EC" id="1.17.99.6"/>
    </reaction>
</comment>
<feature type="binding site" evidence="17">
    <location>
        <position position="125"/>
    </location>
    <ligand>
        <name>[4Fe-4S] cluster</name>
        <dbReference type="ChEBI" id="CHEBI:49883"/>
    </ligand>
</feature>
<keyword evidence="7 17" id="KW-0819">tRNA processing</keyword>
<dbReference type="PANTHER" id="PTHR36701">
    <property type="entry name" value="EPOXYQUEUOSINE REDUCTASE QUEH"/>
    <property type="match status" value="1"/>
</dbReference>
<evidence type="ECO:0000256" key="8">
    <source>
        <dbReference type="ARBA" id="ARBA00022723"/>
    </source>
</evidence>
<sequence length="220" mass="25531">MNQVNYQKELEKILNTLQEKGEAASDYRPPHLFLHSCCAPCSSYCLEYLCRYFLITVFYYNPNISFSEEYRKRVAEQKRLIAAYNKEEKGWPIDIVEGDYEPERFYEMAKGYENCPEGGERCFRCFDLRLRRTAELAAGGGYDYFATTLTISPLKNAAKINEIGQILSGEYGIPWLPSDFKKKNGYKRSIELSAEYELYRQNYCGCAFSKAEREAQITNA</sequence>
<gene>
    <name evidence="17" type="primary">queH</name>
    <name evidence="18" type="ORF">FYJ59_00425</name>
</gene>
<evidence type="ECO:0000256" key="2">
    <source>
        <dbReference type="ARBA" id="ARBA00004691"/>
    </source>
</evidence>
<feature type="disulfide bond" description="Redox-active" evidence="17">
    <location>
        <begin position="204"/>
        <end position="206"/>
    </location>
</feature>
<evidence type="ECO:0000256" key="17">
    <source>
        <dbReference type="HAMAP-Rule" id="MF_02089"/>
    </source>
</evidence>
<evidence type="ECO:0000256" key="1">
    <source>
        <dbReference type="ARBA" id="ARBA00002268"/>
    </source>
</evidence>
<dbReference type="HAMAP" id="MF_02089">
    <property type="entry name" value="QueH"/>
    <property type="match status" value="1"/>
</dbReference>
<dbReference type="GO" id="GO:0051539">
    <property type="term" value="F:4 iron, 4 sulfur cluster binding"/>
    <property type="evidence" value="ECO:0007669"/>
    <property type="project" value="UniProtKB-UniRule"/>
</dbReference>
<keyword evidence="12 17" id="KW-0411">Iron-sulfur</keyword>
<dbReference type="InterPro" id="IPR003828">
    <property type="entry name" value="QueH"/>
</dbReference>
<comment type="similarity">
    <text evidence="3 17">Belongs to the QueH family.</text>
</comment>
<dbReference type="GO" id="GO:0046872">
    <property type="term" value="F:metal ion binding"/>
    <property type="evidence" value="ECO:0007669"/>
    <property type="project" value="UniProtKB-KW"/>
</dbReference>
<dbReference type="GO" id="GO:0008616">
    <property type="term" value="P:tRNA queuosine(34) biosynthetic process"/>
    <property type="evidence" value="ECO:0007669"/>
    <property type="project" value="UniProtKB-UniRule"/>
</dbReference>
<evidence type="ECO:0000313" key="18">
    <source>
        <dbReference type="EMBL" id="MST56729.1"/>
    </source>
</evidence>
<evidence type="ECO:0000256" key="3">
    <source>
        <dbReference type="ARBA" id="ARBA00008207"/>
    </source>
</evidence>
<dbReference type="Pfam" id="PF02677">
    <property type="entry name" value="QueH"/>
    <property type="match status" value="1"/>
</dbReference>
<keyword evidence="10 17" id="KW-0560">Oxidoreductase</keyword>
<reference evidence="18 19" key="1">
    <citation type="submission" date="2019-08" db="EMBL/GenBank/DDBJ databases">
        <title>In-depth cultivation of the pig gut microbiome towards novel bacterial diversity and tailored functional studies.</title>
        <authorList>
            <person name="Wylensek D."/>
            <person name="Hitch T.C.A."/>
            <person name="Clavel T."/>
        </authorList>
    </citation>
    <scope>NUCLEOTIDE SEQUENCE [LARGE SCALE GENOMIC DNA]</scope>
    <source>
        <strain evidence="18 19">WCA3-601-WT-6H</strain>
    </source>
</reference>
<dbReference type="Proteomes" id="UP000476055">
    <property type="component" value="Unassembled WGS sequence"/>
</dbReference>
<evidence type="ECO:0000256" key="13">
    <source>
        <dbReference type="ARBA" id="ARBA00023157"/>
    </source>
</evidence>
<evidence type="ECO:0000256" key="15">
    <source>
        <dbReference type="ARBA" id="ARBA00031446"/>
    </source>
</evidence>
<evidence type="ECO:0000256" key="6">
    <source>
        <dbReference type="ARBA" id="ARBA00022485"/>
    </source>
</evidence>
<dbReference type="GO" id="GO:0052693">
    <property type="term" value="F:epoxyqueuosine reductase activity"/>
    <property type="evidence" value="ECO:0007669"/>
    <property type="project" value="UniProtKB-UniRule"/>
</dbReference>
<evidence type="ECO:0000256" key="10">
    <source>
        <dbReference type="ARBA" id="ARBA00023002"/>
    </source>
</evidence>
<dbReference type="PANTHER" id="PTHR36701:SF1">
    <property type="entry name" value="EPOXYQUEUOSINE REDUCTASE QUEH"/>
    <property type="match status" value="1"/>
</dbReference>
<evidence type="ECO:0000256" key="11">
    <source>
        <dbReference type="ARBA" id="ARBA00023004"/>
    </source>
</evidence>
<dbReference type="UniPathway" id="UPA00392"/>
<evidence type="ECO:0000256" key="12">
    <source>
        <dbReference type="ARBA" id="ARBA00023014"/>
    </source>
</evidence>
<comment type="pathway">
    <text evidence="2 17">tRNA modification; tRNA-queuosine biosynthesis.</text>
</comment>
<keyword evidence="6 17" id="KW-0004">4Fe-4S</keyword>
<comment type="caution">
    <text evidence="18">The sequence shown here is derived from an EMBL/GenBank/DDBJ whole genome shotgun (WGS) entry which is preliminary data.</text>
</comment>
<dbReference type="RefSeq" id="WP_154494823.1">
    <property type="nucleotide sequence ID" value="NZ_VUMU01000001.1"/>
</dbReference>
<feature type="binding site" evidence="17">
    <location>
        <position position="122"/>
    </location>
    <ligand>
        <name>[4Fe-4S] cluster</name>
        <dbReference type="ChEBI" id="CHEBI:49883"/>
    </ligand>
</feature>
<evidence type="ECO:0000313" key="19">
    <source>
        <dbReference type="Proteomes" id="UP000476055"/>
    </source>
</evidence>
<organism evidence="18 19">
    <name type="scientific">Waltera intestinalis</name>
    <dbReference type="NCBI Taxonomy" id="2606635"/>
    <lineage>
        <taxon>Bacteria</taxon>
        <taxon>Bacillati</taxon>
        <taxon>Bacillota</taxon>
        <taxon>Clostridia</taxon>
        <taxon>Lachnospirales</taxon>
        <taxon>Lachnospiraceae</taxon>
        <taxon>Waltera</taxon>
    </lineage>
</organism>
<evidence type="ECO:0000256" key="16">
    <source>
        <dbReference type="ARBA" id="ARBA00047415"/>
    </source>
</evidence>
<keyword evidence="9 17" id="KW-0671">Queuosine biosynthesis</keyword>
<keyword evidence="13 17" id="KW-1015">Disulfide bond</keyword>
<comment type="function">
    <text evidence="1 17">Catalyzes the conversion of epoxyqueuosine (oQ) to queuosine (Q), which is a hypermodified base found in the wobble positions of tRNA(Asp), tRNA(Asn), tRNA(His) and tRNA(Tyr).</text>
</comment>
<accession>A0A6L5YES2</accession>
<keyword evidence="14 17" id="KW-0676">Redox-active center</keyword>
<keyword evidence="8 17" id="KW-0479">Metal-binding</keyword>
<feature type="binding site" evidence="17">
    <location>
        <position position="38"/>
    </location>
    <ligand>
        <name>[4Fe-4S] cluster</name>
        <dbReference type="ChEBI" id="CHEBI:49883"/>
    </ligand>
</feature>
<evidence type="ECO:0000256" key="5">
    <source>
        <dbReference type="ARBA" id="ARBA00016895"/>
    </source>
</evidence>
<proteinExistence type="inferred from homology"/>
<keyword evidence="11 17" id="KW-0408">Iron</keyword>
<keyword evidence="19" id="KW-1185">Reference proteome</keyword>
<evidence type="ECO:0000256" key="7">
    <source>
        <dbReference type="ARBA" id="ARBA00022694"/>
    </source>
</evidence>
<name>A0A6L5YES2_9FIRM</name>
<dbReference type="EMBL" id="VUMU01000001">
    <property type="protein sequence ID" value="MST56729.1"/>
    <property type="molecule type" value="Genomic_DNA"/>
</dbReference>